<feature type="transmembrane region" description="Helical" evidence="1">
    <location>
        <begin position="12"/>
        <end position="35"/>
    </location>
</feature>
<accession>A0A4Z0Z2N0</accession>
<reference evidence="2 3" key="1">
    <citation type="submission" date="2019-03" db="EMBL/GenBank/DDBJ databases">
        <title>Draft genome sequence of Xylaria hypoxylon DSM 108379, a ubiquitous saprotrophic-parasitic fungi on hardwood.</title>
        <authorList>
            <person name="Buettner E."/>
            <person name="Leonhardt S."/>
            <person name="Gebauer A.M."/>
            <person name="Liers C."/>
            <person name="Hofrichter M."/>
            <person name="Kellner H."/>
        </authorList>
    </citation>
    <scope>NUCLEOTIDE SEQUENCE [LARGE SCALE GENOMIC DNA]</scope>
    <source>
        <strain evidence="2 3">DSM 108379</strain>
    </source>
</reference>
<evidence type="ECO:0000313" key="2">
    <source>
        <dbReference type="EMBL" id="TGJ82862.1"/>
    </source>
</evidence>
<comment type="caution">
    <text evidence="2">The sequence shown here is derived from an EMBL/GenBank/DDBJ whole genome shotgun (WGS) entry which is preliminary data.</text>
</comment>
<gene>
    <name evidence="2" type="ORF">E0Z10_g5901</name>
</gene>
<proteinExistence type="predicted"/>
<evidence type="ECO:0000256" key="1">
    <source>
        <dbReference type="SAM" id="Phobius"/>
    </source>
</evidence>
<dbReference type="AlphaFoldDB" id="A0A4Z0Z2N0"/>
<dbReference type="Proteomes" id="UP000297716">
    <property type="component" value="Unassembled WGS sequence"/>
</dbReference>
<sequence>MKKSRRAELRQNLADIVQVLFAILIFIIFILAFVIQSKAIELPQWTKTFQGATLEQQSAYSAALLSVVLVISAIIIAAGVYLYDIMRLRGTGVKKAVEDGALAFEGCGILVAVTCWQVPIGVASWMRNSYPALFDDNGKGRRNGVKIPEV</sequence>
<keyword evidence="1" id="KW-1133">Transmembrane helix</keyword>
<organism evidence="2 3">
    <name type="scientific">Xylaria hypoxylon</name>
    <dbReference type="NCBI Taxonomy" id="37992"/>
    <lineage>
        <taxon>Eukaryota</taxon>
        <taxon>Fungi</taxon>
        <taxon>Dikarya</taxon>
        <taxon>Ascomycota</taxon>
        <taxon>Pezizomycotina</taxon>
        <taxon>Sordariomycetes</taxon>
        <taxon>Xylariomycetidae</taxon>
        <taxon>Xylariales</taxon>
        <taxon>Xylariaceae</taxon>
        <taxon>Xylaria</taxon>
    </lineage>
</organism>
<evidence type="ECO:0000313" key="3">
    <source>
        <dbReference type="Proteomes" id="UP000297716"/>
    </source>
</evidence>
<name>A0A4Z0Z2N0_9PEZI</name>
<protein>
    <submittedName>
        <fullName evidence="2">Uncharacterized protein</fullName>
    </submittedName>
</protein>
<keyword evidence="3" id="KW-1185">Reference proteome</keyword>
<keyword evidence="1" id="KW-0812">Transmembrane</keyword>
<feature type="transmembrane region" description="Helical" evidence="1">
    <location>
        <begin position="59"/>
        <end position="83"/>
    </location>
</feature>
<dbReference type="OrthoDB" id="4770699at2759"/>
<keyword evidence="1" id="KW-0472">Membrane</keyword>
<dbReference type="EMBL" id="SKBN01000112">
    <property type="protein sequence ID" value="TGJ82862.1"/>
    <property type="molecule type" value="Genomic_DNA"/>
</dbReference>